<feature type="transmembrane region" description="Helical" evidence="2">
    <location>
        <begin position="50"/>
        <end position="71"/>
    </location>
</feature>
<evidence type="ECO:0000256" key="2">
    <source>
        <dbReference type="SAM" id="Phobius"/>
    </source>
</evidence>
<protein>
    <submittedName>
        <fullName evidence="3">Uncharacterized protein</fullName>
    </submittedName>
</protein>
<gene>
    <name evidence="3" type="ORF">SDC9_27400</name>
</gene>
<dbReference type="EMBL" id="VSSQ01000150">
    <property type="protein sequence ID" value="MPL81480.1"/>
    <property type="molecule type" value="Genomic_DNA"/>
</dbReference>
<proteinExistence type="predicted"/>
<dbReference type="AlphaFoldDB" id="A0A644UQZ7"/>
<organism evidence="3">
    <name type="scientific">bioreactor metagenome</name>
    <dbReference type="NCBI Taxonomy" id="1076179"/>
    <lineage>
        <taxon>unclassified sequences</taxon>
        <taxon>metagenomes</taxon>
        <taxon>ecological metagenomes</taxon>
    </lineage>
</organism>
<feature type="transmembrane region" description="Helical" evidence="2">
    <location>
        <begin position="25"/>
        <end position="43"/>
    </location>
</feature>
<evidence type="ECO:0000313" key="3">
    <source>
        <dbReference type="EMBL" id="MPL81480.1"/>
    </source>
</evidence>
<keyword evidence="2" id="KW-1133">Transmembrane helix</keyword>
<reference evidence="3" key="1">
    <citation type="submission" date="2019-08" db="EMBL/GenBank/DDBJ databases">
        <authorList>
            <person name="Kucharzyk K."/>
            <person name="Murdoch R.W."/>
            <person name="Higgins S."/>
            <person name="Loffler F."/>
        </authorList>
    </citation>
    <scope>NUCLEOTIDE SEQUENCE</scope>
</reference>
<keyword evidence="1" id="KW-0175">Coiled coil</keyword>
<sequence length="108" mass="12543">MLLLLLMLVLELKNKKTNNNMNKKVLWNLVSSVLIIAMFLLQYSPQLEKFKYWICFVIVVASCGIIVYNTFAISYKFSQANKQIVRSSKRIAELEGQLTNKQEEIPQN</sequence>
<name>A0A644UQZ7_9ZZZZ</name>
<comment type="caution">
    <text evidence="3">The sequence shown here is derived from an EMBL/GenBank/DDBJ whole genome shotgun (WGS) entry which is preliminary data.</text>
</comment>
<feature type="coiled-coil region" evidence="1">
    <location>
        <begin position="77"/>
        <end position="104"/>
    </location>
</feature>
<keyword evidence="2" id="KW-0472">Membrane</keyword>
<keyword evidence="2" id="KW-0812">Transmembrane</keyword>
<evidence type="ECO:0000256" key="1">
    <source>
        <dbReference type="SAM" id="Coils"/>
    </source>
</evidence>
<accession>A0A644UQZ7</accession>